<name>A0A803Y3Q6_MELGA</name>
<dbReference type="PRINTS" id="PR00794">
    <property type="entry name" value="RIBONUCLEASE"/>
</dbReference>
<evidence type="ECO:0000256" key="1">
    <source>
        <dbReference type="ARBA" id="ARBA00004613"/>
    </source>
</evidence>
<dbReference type="FunCoup" id="A0A803Y3Q6">
    <property type="interactions" value="12"/>
</dbReference>
<keyword evidence="6 8" id="KW-0378">Hydrolase</keyword>
<keyword evidence="4 8" id="KW-0540">Nuclease</keyword>
<sequence>SPDSVYVQWCCNYQDFLRKHVDFPRTQSPNNNQYCDVMMMRRGMSSSGRCKGLNTFVHTDPQNLVQVCTNQPDRAIRTTGQQFPVTVCKLIRRKPSCRYSGTRQNHRVQVGCFRGHPVHLNNTFP</sequence>
<dbReference type="InterPro" id="IPR023412">
    <property type="entry name" value="RNaseA_domain"/>
</dbReference>
<dbReference type="SUPFAM" id="SSF54076">
    <property type="entry name" value="RNase A-like"/>
    <property type="match status" value="1"/>
</dbReference>
<reference evidence="10" key="3">
    <citation type="submission" date="2025-09" db="UniProtKB">
        <authorList>
            <consortium name="Ensembl"/>
        </authorList>
    </citation>
    <scope>IDENTIFICATION</scope>
</reference>
<comment type="similarity">
    <text evidence="2 8">Belongs to the pancreatic ribonuclease family.</text>
</comment>
<dbReference type="Ensembl" id="ENSMGAT00000027718.1">
    <property type="protein sequence ID" value="ENSMGAP00000026403.1"/>
    <property type="gene ID" value="ENSMGAG00000021061.1"/>
</dbReference>
<dbReference type="GeneTree" id="ENSGT00940000166697"/>
<protein>
    <recommendedName>
        <fullName evidence="9">Ribonuclease A-domain domain-containing protein</fullName>
    </recommendedName>
</protein>
<keyword evidence="7" id="KW-1015">Disulfide bond</keyword>
<dbReference type="PANTHER" id="PTHR11437">
    <property type="entry name" value="RIBONUCLEASE"/>
    <property type="match status" value="1"/>
</dbReference>
<evidence type="ECO:0000256" key="3">
    <source>
        <dbReference type="ARBA" id="ARBA00022525"/>
    </source>
</evidence>
<dbReference type="GO" id="GO:0050830">
    <property type="term" value="P:defense response to Gram-positive bacterium"/>
    <property type="evidence" value="ECO:0007669"/>
    <property type="project" value="TreeGrafter"/>
</dbReference>
<dbReference type="InterPro" id="IPR023411">
    <property type="entry name" value="RNaseA_AS"/>
</dbReference>
<keyword evidence="11" id="KW-1185">Reference proteome</keyword>
<evidence type="ECO:0000256" key="5">
    <source>
        <dbReference type="ARBA" id="ARBA00022759"/>
    </source>
</evidence>
<keyword evidence="3" id="KW-0964">Secreted</keyword>
<reference evidence="10" key="1">
    <citation type="journal article" date="2010" name="PLoS Biol.">
        <title>Multi-platform next-generation sequencing of the domestic turkey (Meleagris gallopavo): genome assembly and analysis.</title>
        <authorList>
            <person name="Dalloul R.A."/>
            <person name="Long J.A."/>
            <person name="Zimin A.V."/>
            <person name="Aslam L."/>
            <person name="Beal K."/>
            <person name="Blomberg L.A."/>
            <person name="Bouffard P."/>
            <person name="Burt D.W."/>
            <person name="Crasta O."/>
            <person name="Crooijmans R.P."/>
            <person name="Cooper K."/>
            <person name="Coulombe R.A."/>
            <person name="De S."/>
            <person name="Delany M.E."/>
            <person name="Dodgson J.B."/>
            <person name="Dong J.J."/>
            <person name="Evans C."/>
            <person name="Frederickson K.M."/>
            <person name="Flicek P."/>
            <person name="Florea L."/>
            <person name="Folkerts O."/>
            <person name="Groenen M.A."/>
            <person name="Harkins T.T."/>
            <person name="Herrero J."/>
            <person name="Hoffmann S."/>
            <person name="Megens H.J."/>
            <person name="Jiang A."/>
            <person name="de Jong P."/>
            <person name="Kaiser P."/>
            <person name="Kim H."/>
            <person name="Kim K.W."/>
            <person name="Kim S."/>
            <person name="Langenberger D."/>
            <person name="Lee M.K."/>
            <person name="Lee T."/>
            <person name="Mane S."/>
            <person name="Marcais G."/>
            <person name="Marz M."/>
            <person name="McElroy A.P."/>
            <person name="Modise T."/>
            <person name="Nefedov M."/>
            <person name="Notredame C."/>
            <person name="Paton I.R."/>
            <person name="Payne W.S."/>
            <person name="Pertea G."/>
            <person name="Prickett D."/>
            <person name="Puiu D."/>
            <person name="Qioa D."/>
            <person name="Raineri E."/>
            <person name="Ruffier M."/>
            <person name="Salzberg S.L."/>
            <person name="Schatz M.C."/>
            <person name="Scheuring C."/>
            <person name="Schmidt C.J."/>
            <person name="Schroeder S."/>
            <person name="Searle S.M."/>
            <person name="Smith E.J."/>
            <person name="Smith J."/>
            <person name="Sonstegard T.S."/>
            <person name="Stadler P.F."/>
            <person name="Tafer H."/>
            <person name="Tu Z.J."/>
            <person name="Van Tassell C.P."/>
            <person name="Vilella A.J."/>
            <person name="Williams K.P."/>
            <person name="Yorke J.A."/>
            <person name="Zhang L."/>
            <person name="Zhang H.B."/>
            <person name="Zhang X."/>
            <person name="Zhang Y."/>
            <person name="Reed K.M."/>
        </authorList>
    </citation>
    <scope>NUCLEOTIDE SEQUENCE [LARGE SCALE GENOMIC DNA]</scope>
</reference>
<dbReference type="GO" id="GO:0016787">
    <property type="term" value="F:hydrolase activity"/>
    <property type="evidence" value="ECO:0007669"/>
    <property type="project" value="UniProtKB-KW"/>
</dbReference>
<dbReference type="GO" id="GO:0004519">
    <property type="term" value="F:endonuclease activity"/>
    <property type="evidence" value="ECO:0007669"/>
    <property type="project" value="UniProtKB-KW"/>
</dbReference>
<dbReference type="InterPro" id="IPR001427">
    <property type="entry name" value="RNaseA"/>
</dbReference>
<evidence type="ECO:0000313" key="10">
    <source>
        <dbReference type="Ensembl" id="ENSMGAP00000026403.1"/>
    </source>
</evidence>
<evidence type="ECO:0000256" key="6">
    <source>
        <dbReference type="ARBA" id="ARBA00022801"/>
    </source>
</evidence>
<dbReference type="Pfam" id="PF00074">
    <property type="entry name" value="RnaseA"/>
    <property type="match status" value="1"/>
</dbReference>
<keyword evidence="5 8" id="KW-0255">Endonuclease</keyword>
<dbReference type="GO" id="GO:0004540">
    <property type="term" value="F:RNA nuclease activity"/>
    <property type="evidence" value="ECO:0007669"/>
    <property type="project" value="TreeGrafter"/>
</dbReference>
<evidence type="ECO:0000256" key="2">
    <source>
        <dbReference type="ARBA" id="ARBA00005600"/>
    </source>
</evidence>
<evidence type="ECO:0000259" key="9">
    <source>
        <dbReference type="SMART" id="SM00092"/>
    </source>
</evidence>
<dbReference type="SMART" id="SM00092">
    <property type="entry name" value="RNAse_Pc"/>
    <property type="match status" value="1"/>
</dbReference>
<dbReference type="InterPro" id="IPR036816">
    <property type="entry name" value="RNaseA-like_dom_sf"/>
</dbReference>
<dbReference type="PANTHER" id="PTHR11437:SF10">
    <property type="entry name" value="ANGIOGENIN-RELATED"/>
    <property type="match status" value="1"/>
</dbReference>
<dbReference type="GO" id="GO:0005576">
    <property type="term" value="C:extracellular region"/>
    <property type="evidence" value="ECO:0007669"/>
    <property type="project" value="UniProtKB-SubCell"/>
</dbReference>
<dbReference type="InParanoid" id="A0A803Y3Q6"/>
<dbReference type="Proteomes" id="UP000001645">
    <property type="component" value="Unplaced"/>
</dbReference>
<reference evidence="10" key="2">
    <citation type="submission" date="2025-08" db="UniProtKB">
        <authorList>
            <consortium name="Ensembl"/>
        </authorList>
    </citation>
    <scope>IDENTIFICATION</scope>
</reference>
<comment type="subcellular location">
    <subcellularLocation>
        <location evidence="1">Secreted</location>
    </subcellularLocation>
</comment>
<accession>A0A803Y3Q6</accession>
<evidence type="ECO:0000256" key="4">
    <source>
        <dbReference type="ARBA" id="ARBA00022722"/>
    </source>
</evidence>
<evidence type="ECO:0000256" key="8">
    <source>
        <dbReference type="RuleBase" id="RU000651"/>
    </source>
</evidence>
<organism evidence="10 11">
    <name type="scientific">Meleagris gallopavo</name>
    <name type="common">Wild turkey</name>
    <dbReference type="NCBI Taxonomy" id="9103"/>
    <lineage>
        <taxon>Eukaryota</taxon>
        <taxon>Metazoa</taxon>
        <taxon>Chordata</taxon>
        <taxon>Craniata</taxon>
        <taxon>Vertebrata</taxon>
        <taxon>Euteleostomi</taxon>
        <taxon>Archelosauria</taxon>
        <taxon>Archosauria</taxon>
        <taxon>Dinosauria</taxon>
        <taxon>Saurischia</taxon>
        <taxon>Theropoda</taxon>
        <taxon>Coelurosauria</taxon>
        <taxon>Aves</taxon>
        <taxon>Neognathae</taxon>
        <taxon>Galloanserae</taxon>
        <taxon>Galliformes</taxon>
        <taxon>Phasianidae</taxon>
        <taxon>Meleagridinae</taxon>
        <taxon>Meleagris</taxon>
    </lineage>
</organism>
<dbReference type="Gene3D" id="3.10.130.10">
    <property type="entry name" value="Ribonuclease A-like domain"/>
    <property type="match status" value="1"/>
</dbReference>
<evidence type="ECO:0000256" key="7">
    <source>
        <dbReference type="ARBA" id="ARBA00023157"/>
    </source>
</evidence>
<dbReference type="AlphaFoldDB" id="A0A803Y3Q6"/>
<dbReference type="GO" id="GO:0003676">
    <property type="term" value="F:nucleic acid binding"/>
    <property type="evidence" value="ECO:0007669"/>
    <property type="project" value="InterPro"/>
</dbReference>
<feature type="domain" description="Ribonuclease A-domain" evidence="9">
    <location>
        <begin position="12"/>
        <end position="124"/>
    </location>
</feature>
<proteinExistence type="inferred from homology"/>
<dbReference type="CDD" id="cd06265">
    <property type="entry name" value="RNase_A_canonical"/>
    <property type="match status" value="1"/>
</dbReference>
<evidence type="ECO:0000313" key="11">
    <source>
        <dbReference type="Proteomes" id="UP000001645"/>
    </source>
</evidence>
<dbReference type="PROSITE" id="PS00127">
    <property type="entry name" value="RNASE_PANCREATIC"/>
    <property type="match status" value="1"/>
</dbReference>